<comment type="caution">
    <text evidence="1">The sequence shown here is derived from an EMBL/GenBank/DDBJ whole genome shotgun (WGS) entry which is preliminary data.</text>
</comment>
<evidence type="ECO:0000313" key="1">
    <source>
        <dbReference type="EMBL" id="GKX67586.1"/>
    </source>
</evidence>
<reference evidence="1" key="1">
    <citation type="journal article" date="2025" name="Int. J. Syst. Evol. Microbiol.">
        <title>Inconstantimicrobium mannanitabidum sp. nov., a novel member of the family Clostridiaceae isolated from anoxic soil under the treatment of reductive soil disinfestation.</title>
        <authorList>
            <person name="Ueki A."/>
            <person name="Tonouchi A."/>
            <person name="Honma S."/>
            <person name="Kaku N."/>
            <person name="Ueki K."/>
        </authorList>
    </citation>
    <scope>NUCLEOTIDE SEQUENCE</scope>
    <source>
        <strain evidence="1">TW13</strain>
    </source>
</reference>
<dbReference type="EMBL" id="BROD01000001">
    <property type="protein sequence ID" value="GKX67586.1"/>
    <property type="molecule type" value="Genomic_DNA"/>
</dbReference>
<protein>
    <submittedName>
        <fullName evidence="1">Uncharacterized protein</fullName>
    </submittedName>
</protein>
<organism evidence="1 2">
    <name type="scientific">Inconstantimicrobium mannanitabidum</name>
    <dbReference type="NCBI Taxonomy" id="1604901"/>
    <lineage>
        <taxon>Bacteria</taxon>
        <taxon>Bacillati</taxon>
        <taxon>Bacillota</taxon>
        <taxon>Clostridia</taxon>
        <taxon>Eubacteriales</taxon>
        <taxon>Clostridiaceae</taxon>
        <taxon>Inconstantimicrobium</taxon>
    </lineage>
</organism>
<name>A0ACB5REQ7_9CLOT</name>
<proteinExistence type="predicted"/>
<accession>A0ACB5REQ7</accession>
<evidence type="ECO:0000313" key="2">
    <source>
        <dbReference type="Proteomes" id="UP001058074"/>
    </source>
</evidence>
<gene>
    <name evidence="1" type="ORF">rsdtw13_28440</name>
</gene>
<keyword evidence="2" id="KW-1185">Reference proteome</keyword>
<sequence>MNSYIEMINQAIEYIEENIDGETKLCDISKQFYISEYHFERIFRAVIGTSLKNYIIGRKLTKAFYRVISSDDLIINISMDYGFKYPEVFSRAFKRQFGISPQKCRKDMIRVNTIEKANIINREFVSCPRGLTLKVEYVYLETIRLKGILMDVDINEVGYESIIRNRSETFIDKISNINNLNYDKFYSMVNWLDYESGNYNIFSGIESNEGDNLKHCTGRIINGGWFARFNYNGEMLEICTTLLNDLFKWIAVNEVKLNSNDVGIISVYDKNYFDSSEVHILIPVVIADLSDS</sequence>
<dbReference type="Proteomes" id="UP001058074">
    <property type="component" value="Unassembled WGS sequence"/>
</dbReference>